<keyword evidence="10 11" id="KW-0472">Membrane</keyword>
<feature type="chain" id="PRO_5022921824" evidence="12">
    <location>
        <begin position="31"/>
        <end position="457"/>
    </location>
</feature>
<evidence type="ECO:0000259" key="13">
    <source>
        <dbReference type="PROSITE" id="PS50983"/>
    </source>
</evidence>
<dbReference type="Proteomes" id="UP000325096">
    <property type="component" value="Chromosome"/>
</dbReference>
<comment type="similarity">
    <text evidence="2">Belongs to the binding-protein-dependent transport system permease family. FecCD subfamily.</text>
</comment>
<keyword evidence="6" id="KW-0406">Ion transport</keyword>
<reference evidence="14 15" key="1">
    <citation type="submission" date="2019-08" db="EMBL/GenBank/DDBJ databases">
        <title>Emergence of NDM-5-producing hypervirulent Klebsiella pneumoniae from clinical infections.</title>
        <authorList>
            <person name="Shen Z."/>
            <person name="Zhang H."/>
            <person name="Li M."/>
        </authorList>
    </citation>
    <scope>NUCLEOTIDE SEQUENCE [LARGE SCALE GENOMIC DNA]</scope>
    <source>
        <strain evidence="14 15">RJ18-06</strain>
    </source>
</reference>
<dbReference type="GO" id="GO:0022857">
    <property type="term" value="F:transmembrane transporter activity"/>
    <property type="evidence" value="ECO:0007669"/>
    <property type="project" value="InterPro"/>
</dbReference>
<feature type="transmembrane region" description="Helical" evidence="11">
    <location>
        <begin position="348"/>
        <end position="374"/>
    </location>
</feature>
<feature type="transmembrane region" description="Helical" evidence="11">
    <location>
        <begin position="303"/>
        <end position="327"/>
    </location>
</feature>
<keyword evidence="6" id="KW-0408">Iron</keyword>
<evidence type="ECO:0000256" key="7">
    <source>
        <dbReference type="ARBA" id="ARBA00022692"/>
    </source>
</evidence>
<protein>
    <submittedName>
        <fullName evidence="14">Fe(3+)-hydroxamate ABC transporter substrate-binding protein FhuD</fullName>
    </submittedName>
</protein>
<comment type="subcellular location">
    <subcellularLocation>
        <location evidence="1">Cell membrane</location>
        <topology evidence="1">Multi-pass membrane protein</topology>
    </subcellularLocation>
</comment>
<gene>
    <name evidence="14" type="primary">fhuD</name>
    <name evidence="14" type="ORF">FZ929_11720</name>
</gene>
<evidence type="ECO:0000313" key="14">
    <source>
        <dbReference type="EMBL" id="QEP91608.1"/>
    </source>
</evidence>
<evidence type="ECO:0000256" key="8">
    <source>
        <dbReference type="ARBA" id="ARBA00022729"/>
    </source>
</evidence>
<evidence type="ECO:0000256" key="2">
    <source>
        <dbReference type="ARBA" id="ARBA00007935"/>
    </source>
</evidence>
<evidence type="ECO:0000256" key="4">
    <source>
        <dbReference type="ARBA" id="ARBA00022448"/>
    </source>
</evidence>
<dbReference type="GO" id="GO:0005886">
    <property type="term" value="C:plasma membrane"/>
    <property type="evidence" value="ECO:0007669"/>
    <property type="project" value="UniProtKB-SubCell"/>
</dbReference>
<evidence type="ECO:0000313" key="15">
    <source>
        <dbReference type="Proteomes" id="UP000325096"/>
    </source>
</evidence>
<evidence type="ECO:0000256" key="5">
    <source>
        <dbReference type="ARBA" id="ARBA00022475"/>
    </source>
</evidence>
<dbReference type="InterPro" id="IPR000522">
    <property type="entry name" value="ABC_transptr_permease_BtuC"/>
</dbReference>
<feature type="transmembrane region" description="Helical" evidence="11">
    <location>
        <begin position="414"/>
        <end position="433"/>
    </location>
</feature>
<evidence type="ECO:0000256" key="10">
    <source>
        <dbReference type="ARBA" id="ARBA00023136"/>
    </source>
</evidence>
<keyword evidence="5" id="KW-1003">Cell membrane</keyword>
<dbReference type="PANTHER" id="PTHR30532:SF1">
    <property type="entry name" value="IRON(3+)-HYDROXAMATE-BINDING PROTEIN FHUD"/>
    <property type="match status" value="1"/>
</dbReference>
<feature type="signal peptide" evidence="12">
    <location>
        <begin position="1"/>
        <end position="30"/>
    </location>
</feature>
<keyword evidence="8 12" id="KW-0732">Signal</keyword>
<dbReference type="AlphaFoldDB" id="A0A5C2LH86"/>
<evidence type="ECO:0000256" key="9">
    <source>
        <dbReference type="ARBA" id="ARBA00022989"/>
    </source>
</evidence>
<comment type="similarity">
    <text evidence="3">Belongs to the bacterial solute-binding protein 8 family.</text>
</comment>
<feature type="domain" description="Fe/B12 periplasmic-binding" evidence="13">
    <location>
        <begin position="37"/>
        <end position="311"/>
    </location>
</feature>
<accession>A0A5C2LH86</accession>
<proteinExistence type="inferred from homology"/>
<dbReference type="GO" id="GO:0030288">
    <property type="term" value="C:outer membrane-bounded periplasmic space"/>
    <property type="evidence" value="ECO:0007669"/>
    <property type="project" value="TreeGrafter"/>
</dbReference>
<dbReference type="InterPro" id="IPR051313">
    <property type="entry name" value="Bact_iron-sidero_bind"/>
</dbReference>
<dbReference type="InterPro" id="IPR002491">
    <property type="entry name" value="ABC_transptr_periplasmic_BD"/>
</dbReference>
<evidence type="ECO:0000256" key="11">
    <source>
        <dbReference type="SAM" id="Phobius"/>
    </source>
</evidence>
<dbReference type="SUPFAM" id="SSF53807">
    <property type="entry name" value="Helical backbone' metal receptor"/>
    <property type="match status" value="1"/>
</dbReference>
<dbReference type="SUPFAM" id="SSF81345">
    <property type="entry name" value="ABC transporter involved in vitamin B12 uptake, BtuC"/>
    <property type="match status" value="1"/>
</dbReference>
<dbReference type="GO" id="GO:1901678">
    <property type="term" value="P:iron coordination entity transport"/>
    <property type="evidence" value="ECO:0007669"/>
    <property type="project" value="UniProtKB-ARBA"/>
</dbReference>
<dbReference type="Gene3D" id="1.10.3470.10">
    <property type="entry name" value="ABC transporter involved in vitamin B12 uptake, BtuC"/>
    <property type="match status" value="1"/>
</dbReference>
<keyword evidence="7 11" id="KW-0812">Transmembrane</keyword>
<dbReference type="EMBL" id="CP043669">
    <property type="protein sequence ID" value="QEP91608.1"/>
    <property type="molecule type" value="Genomic_DNA"/>
</dbReference>
<organism evidence="14 15">
    <name type="scientific">Klebsiella pneumoniae</name>
    <dbReference type="NCBI Taxonomy" id="573"/>
    <lineage>
        <taxon>Bacteria</taxon>
        <taxon>Pseudomonadati</taxon>
        <taxon>Pseudomonadota</taxon>
        <taxon>Gammaproteobacteria</taxon>
        <taxon>Enterobacterales</taxon>
        <taxon>Enterobacteriaceae</taxon>
        <taxon>Klebsiella/Raoultella group</taxon>
        <taxon>Klebsiella</taxon>
        <taxon>Klebsiella pneumoniae complex</taxon>
    </lineage>
</organism>
<dbReference type="Pfam" id="PF01497">
    <property type="entry name" value="Peripla_BP_2"/>
    <property type="match status" value="1"/>
</dbReference>
<evidence type="ECO:0000256" key="1">
    <source>
        <dbReference type="ARBA" id="ARBA00004651"/>
    </source>
</evidence>
<dbReference type="PANTHER" id="PTHR30532">
    <property type="entry name" value="IRON III DICITRATE-BINDING PERIPLASMIC PROTEIN"/>
    <property type="match status" value="1"/>
</dbReference>
<evidence type="ECO:0000256" key="6">
    <source>
        <dbReference type="ARBA" id="ARBA00022496"/>
    </source>
</evidence>
<keyword evidence="9 11" id="KW-1133">Transmembrane helix</keyword>
<dbReference type="InterPro" id="IPR037294">
    <property type="entry name" value="ABC_BtuC-like"/>
</dbReference>
<sequence length="457" mass="49870">MMNPTLITRRRLLIAMALSPLLWQMRGAQAADVDPQRVVAPEWLPAELLLALGVTPYGVADIPNYRLWVNEPALPDSVIDVGLRTEPNLELLTQMKPSFIVWSAGYGPSPEKLARIAPGRGFTFSDGKRPLAMAQRSLLEMADLLGKTQQAKRHLAEFDALMESLRPRFAGRGDRPLLMISLDRSATCWCLAKTACSGRVLDRFGIKNARTAKRHSGEALALASTGWRHLTKPMSSVSTMAMSEIWLNCWRRRSGRRCPSCARAASSAFRRFGSTARRCQRCILPACWLMPGETGMNTRLSPLAIILLAGLLGVAFALSIVNLNVALPYAQWRQALWQPDVDDIAQMLFHYSLLPRLAVALLVGAGLGLVGVLFQQVLRNPLAEPTTLGVATGAQLGITVTTLWAIPGVLASQFAALAGASPVGALVFGVSWGKRLSPVTLIWRGWWSAFTVARLTS</sequence>
<dbReference type="NCBIfam" id="NF007864">
    <property type="entry name" value="PRK10576.1"/>
    <property type="match status" value="1"/>
</dbReference>
<evidence type="ECO:0000256" key="12">
    <source>
        <dbReference type="SAM" id="SignalP"/>
    </source>
</evidence>
<dbReference type="PROSITE" id="PS50983">
    <property type="entry name" value="FE_B12_PBP"/>
    <property type="match status" value="1"/>
</dbReference>
<keyword evidence="6" id="KW-0410">Iron transport</keyword>
<dbReference type="Gene3D" id="3.40.50.1980">
    <property type="entry name" value="Nitrogenase molybdenum iron protein domain"/>
    <property type="match status" value="2"/>
</dbReference>
<dbReference type="FunFam" id="3.40.50.1980:FF:000016">
    <property type="entry name" value="Fe(3+)-hydroxamate ABC transporter substrate-binding protein FhuD"/>
    <property type="match status" value="1"/>
</dbReference>
<dbReference type="PRINTS" id="PR01715">
    <property type="entry name" value="FERRIBNDNGPP"/>
</dbReference>
<evidence type="ECO:0000256" key="3">
    <source>
        <dbReference type="ARBA" id="ARBA00008814"/>
    </source>
</evidence>
<keyword evidence="4" id="KW-0813">Transport</keyword>
<feature type="transmembrane region" description="Helical" evidence="11">
    <location>
        <begin position="386"/>
        <end position="407"/>
    </location>
</feature>
<name>A0A5C2LH86_KLEPN</name>
<dbReference type="Pfam" id="PF01032">
    <property type="entry name" value="FecCD"/>
    <property type="match status" value="1"/>
</dbReference>